<dbReference type="InterPro" id="IPR009057">
    <property type="entry name" value="Homeodomain-like_sf"/>
</dbReference>
<dbReference type="Pfam" id="PF00440">
    <property type="entry name" value="TetR_N"/>
    <property type="match status" value="1"/>
</dbReference>
<evidence type="ECO:0000256" key="1">
    <source>
        <dbReference type="ARBA" id="ARBA00023015"/>
    </source>
</evidence>
<protein>
    <submittedName>
        <fullName evidence="6">TetR family transcriptional regulator</fullName>
    </submittedName>
</protein>
<accession>A0A318RU70</accession>
<dbReference type="InterPro" id="IPR050109">
    <property type="entry name" value="HTH-type_TetR-like_transc_reg"/>
</dbReference>
<dbReference type="GO" id="GO:0003700">
    <property type="term" value="F:DNA-binding transcription factor activity"/>
    <property type="evidence" value="ECO:0007669"/>
    <property type="project" value="TreeGrafter"/>
</dbReference>
<evidence type="ECO:0000256" key="3">
    <source>
        <dbReference type="ARBA" id="ARBA00023163"/>
    </source>
</evidence>
<gene>
    <name evidence="6" type="ORF">DFR67_108101</name>
</gene>
<sequence length="210" mass="23404">MAPSTRRVGAQTSKTRDTILDCVEKLMIREGYPSVTYRVLAAEAGVTPSLVQYYFPTLDAIFVSALQRRTAENVQRLRDALAKRPDEILHVMWEFSLKEATGALVTEFMALGNHRKTVGVEIARVTEEIRQVQLEALRAREGASQAAEQPLTAGALVALISGVPKMLSLERGIGITTAHDDVVRAFETYIDSVEPRRTRARRSRRPRAEN</sequence>
<proteinExistence type="predicted"/>
<dbReference type="RefSeq" id="WP_110470225.1">
    <property type="nucleotide sequence ID" value="NZ_QJSP01000008.1"/>
</dbReference>
<feature type="domain" description="HTH tetR-type" evidence="5">
    <location>
        <begin position="13"/>
        <end position="73"/>
    </location>
</feature>
<keyword evidence="3" id="KW-0804">Transcription</keyword>
<feature type="DNA-binding region" description="H-T-H motif" evidence="4">
    <location>
        <begin position="36"/>
        <end position="55"/>
    </location>
</feature>
<comment type="caution">
    <text evidence="6">The sequence shown here is derived from an EMBL/GenBank/DDBJ whole genome shotgun (WGS) entry which is preliminary data.</text>
</comment>
<evidence type="ECO:0000313" key="7">
    <source>
        <dbReference type="Proteomes" id="UP000247591"/>
    </source>
</evidence>
<keyword evidence="1" id="KW-0805">Transcription regulation</keyword>
<evidence type="ECO:0000313" key="6">
    <source>
        <dbReference type="EMBL" id="PYE16350.1"/>
    </source>
</evidence>
<dbReference type="InterPro" id="IPR001647">
    <property type="entry name" value="HTH_TetR"/>
</dbReference>
<evidence type="ECO:0000256" key="4">
    <source>
        <dbReference type="PROSITE-ProRule" id="PRU00335"/>
    </source>
</evidence>
<dbReference type="Gene3D" id="1.10.357.10">
    <property type="entry name" value="Tetracycline Repressor, domain 2"/>
    <property type="match status" value="1"/>
</dbReference>
<dbReference type="PANTHER" id="PTHR30055:SF234">
    <property type="entry name" value="HTH-TYPE TRANSCRIPTIONAL REGULATOR BETI"/>
    <property type="match status" value="1"/>
</dbReference>
<reference evidence="6 7" key="1">
    <citation type="submission" date="2018-06" db="EMBL/GenBank/DDBJ databases">
        <title>Genomic Encyclopedia of Type Strains, Phase IV (KMG-IV): sequencing the most valuable type-strain genomes for metagenomic binning, comparative biology and taxonomic classification.</title>
        <authorList>
            <person name="Goeker M."/>
        </authorList>
    </citation>
    <scope>NUCLEOTIDE SEQUENCE [LARGE SCALE GENOMIC DNA]</scope>
    <source>
        <strain evidence="6 7">DSM 45521</strain>
    </source>
</reference>
<dbReference type="PROSITE" id="PS50977">
    <property type="entry name" value="HTH_TETR_2"/>
    <property type="match status" value="1"/>
</dbReference>
<keyword evidence="2 4" id="KW-0238">DNA-binding</keyword>
<name>A0A318RU70_WILLI</name>
<evidence type="ECO:0000256" key="2">
    <source>
        <dbReference type="ARBA" id="ARBA00023125"/>
    </source>
</evidence>
<dbReference type="PANTHER" id="PTHR30055">
    <property type="entry name" value="HTH-TYPE TRANSCRIPTIONAL REGULATOR RUTR"/>
    <property type="match status" value="1"/>
</dbReference>
<dbReference type="GO" id="GO:0000976">
    <property type="term" value="F:transcription cis-regulatory region binding"/>
    <property type="evidence" value="ECO:0007669"/>
    <property type="project" value="TreeGrafter"/>
</dbReference>
<dbReference type="EMBL" id="QJSP01000008">
    <property type="protein sequence ID" value="PYE16350.1"/>
    <property type="molecule type" value="Genomic_DNA"/>
</dbReference>
<dbReference type="SUPFAM" id="SSF46689">
    <property type="entry name" value="Homeodomain-like"/>
    <property type="match status" value="1"/>
</dbReference>
<organism evidence="6 7">
    <name type="scientific">Williamsia limnetica</name>
    <dbReference type="NCBI Taxonomy" id="882452"/>
    <lineage>
        <taxon>Bacteria</taxon>
        <taxon>Bacillati</taxon>
        <taxon>Actinomycetota</taxon>
        <taxon>Actinomycetes</taxon>
        <taxon>Mycobacteriales</taxon>
        <taxon>Nocardiaceae</taxon>
        <taxon>Williamsia</taxon>
    </lineage>
</organism>
<dbReference type="AlphaFoldDB" id="A0A318RU70"/>
<dbReference type="Proteomes" id="UP000247591">
    <property type="component" value="Unassembled WGS sequence"/>
</dbReference>
<dbReference type="OrthoDB" id="3474596at2"/>
<keyword evidence="7" id="KW-1185">Reference proteome</keyword>
<evidence type="ECO:0000259" key="5">
    <source>
        <dbReference type="PROSITE" id="PS50977"/>
    </source>
</evidence>